<proteinExistence type="predicted"/>
<dbReference type="Gene3D" id="3.40.1410.10">
    <property type="entry name" value="Chorismate lyase-like"/>
    <property type="match status" value="1"/>
</dbReference>
<keyword evidence="1" id="KW-0934">Plastid</keyword>
<evidence type="ECO:0008006" key="2">
    <source>
        <dbReference type="Google" id="ProtNLM"/>
    </source>
</evidence>
<dbReference type="GeneID" id="29071220"/>
<dbReference type="RefSeq" id="YP_009295835.1">
    <property type="nucleotide sequence ID" value="NC_031168.1"/>
</dbReference>
<accession>A0A1C9C8R4</accession>
<reference evidence="1" key="1">
    <citation type="journal article" date="2016" name="BMC Biol.">
        <title>Parallel evolution of highly conserved plastid genome architecture in red seaweeds and seed plants.</title>
        <authorList>
            <person name="Lee J."/>
            <person name="Cho C.H."/>
            <person name="Park S.I."/>
            <person name="Choi J.W."/>
            <person name="Song H.S."/>
            <person name="West J.A."/>
            <person name="Bhattacharya D."/>
            <person name="Yoon H.S."/>
        </authorList>
    </citation>
    <scope>NUCLEOTIDE SEQUENCE</scope>
</reference>
<protein>
    <recommendedName>
        <fullName evidence="2">Chorismate lyase</fullName>
    </recommendedName>
</protein>
<dbReference type="InterPro" id="IPR028978">
    <property type="entry name" value="Chorismate_lyase_/UTRA_dom_sf"/>
</dbReference>
<gene>
    <name evidence="1" type="primary">ycf21</name>
    <name evidence="1" type="ORF">Schim_089</name>
</gene>
<dbReference type="SUPFAM" id="SSF64288">
    <property type="entry name" value="Chorismate lyase-like"/>
    <property type="match status" value="1"/>
</dbReference>
<geneLocation type="plastid" evidence="1"/>
<dbReference type="InterPro" id="IPR002800">
    <property type="entry name" value="Rv2949c-like"/>
</dbReference>
<organism evidence="1">
    <name type="scientific">Schimmelmannia schousboei</name>
    <dbReference type="NCBI Taxonomy" id="173468"/>
    <lineage>
        <taxon>Eukaryota</taxon>
        <taxon>Rhodophyta</taxon>
        <taxon>Florideophyceae</taxon>
        <taxon>Rhodymeniophycidae</taxon>
        <taxon>Acrosymphytales</taxon>
        <taxon>Schimmelmanniaceae</taxon>
        <taxon>Schimmelmannia</taxon>
    </lineage>
</organism>
<dbReference type="Pfam" id="PF01947">
    <property type="entry name" value="Rv2949c-like"/>
    <property type="match status" value="1"/>
</dbReference>
<dbReference type="EMBL" id="KX284711">
    <property type="protein sequence ID" value="AOM64770.1"/>
    <property type="molecule type" value="Genomic_DNA"/>
</dbReference>
<evidence type="ECO:0000313" key="1">
    <source>
        <dbReference type="EMBL" id="AOM64770.1"/>
    </source>
</evidence>
<sequence length="177" mass="21184">MNIYTFYTFHFIFSLPVNKNYSYKNLSSIIPTEWQLILMNDGSFTQNLHSLTGKHININISQTLNARSNNKKKNRRVIWLEDEINNKFISARSLWILQSNNNQYIKTNKPVGQSFIESKADIYKEINEIYYGYCTYLEQKFNSKNPIWGRKYTLYYNQQSYAIIQEFFSPQLINFLH</sequence>
<dbReference type="AlphaFoldDB" id="A0A1C9C8R4"/>
<name>A0A1C9C8R4_9FLOR</name>